<evidence type="ECO:0000256" key="6">
    <source>
        <dbReference type="ARBA" id="ARBA00043167"/>
    </source>
</evidence>
<dbReference type="STRING" id="34691.A0A182X8K8"/>
<dbReference type="GO" id="GO:0005739">
    <property type="term" value="C:mitochondrion"/>
    <property type="evidence" value="ECO:0007669"/>
    <property type="project" value="TreeGrafter"/>
</dbReference>
<evidence type="ECO:0000313" key="10">
    <source>
        <dbReference type="EnsemblMetazoa" id="AQUA006146-PA"/>
    </source>
</evidence>
<keyword evidence="8" id="KW-1133">Transmembrane helix</keyword>
<dbReference type="Gene3D" id="3.30.870.10">
    <property type="entry name" value="Endonuclease Chain A"/>
    <property type="match status" value="1"/>
</dbReference>
<name>A0A182X8K8_ANOQN</name>
<reference evidence="10" key="1">
    <citation type="submission" date="2020-05" db="UniProtKB">
        <authorList>
            <consortium name="EnsemblMetazoa"/>
        </authorList>
    </citation>
    <scope>IDENTIFICATION</scope>
    <source>
        <strain evidence="10">SANGQUA</strain>
    </source>
</reference>
<evidence type="ECO:0000256" key="4">
    <source>
        <dbReference type="ARBA" id="ARBA00038012"/>
    </source>
</evidence>
<dbReference type="Pfam" id="PF13091">
    <property type="entry name" value="PLDc_2"/>
    <property type="match status" value="1"/>
</dbReference>
<dbReference type="PANTHER" id="PTHR43856">
    <property type="entry name" value="CARDIOLIPIN HYDROLASE"/>
    <property type="match status" value="1"/>
</dbReference>
<dbReference type="InterPro" id="IPR025202">
    <property type="entry name" value="PLD-like_dom"/>
</dbReference>
<dbReference type="Proteomes" id="UP000076407">
    <property type="component" value="Unassembled WGS sequence"/>
</dbReference>
<feature type="domain" description="Phospholipase D-like" evidence="9">
    <location>
        <begin position="79"/>
        <end position="277"/>
    </location>
</feature>
<evidence type="ECO:0000256" key="7">
    <source>
        <dbReference type="SAM" id="MobiDB-lite"/>
    </source>
</evidence>
<evidence type="ECO:0000313" key="11">
    <source>
        <dbReference type="Proteomes" id="UP000076407"/>
    </source>
</evidence>
<keyword evidence="2" id="KW-0442">Lipid degradation</keyword>
<proteinExistence type="inferred from homology"/>
<dbReference type="GO" id="GO:0034587">
    <property type="term" value="P:piRNA processing"/>
    <property type="evidence" value="ECO:0007669"/>
    <property type="project" value="TreeGrafter"/>
</dbReference>
<feature type="region of interest" description="Disordered" evidence="7">
    <location>
        <begin position="212"/>
        <end position="233"/>
    </location>
</feature>
<dbReference type="VEuPathDB" id="VectorBase:AQUA006146"/>
<evidence type="ECO:0000256" key="2">
    <source>
        <dbReference type="ARBA" id="ARBA00022963"/>
    </source>
</evidence>
<evidence type="ECO:0000259" key="9">
    <source>
        <dbReference type="Pfam" id="PF13091"/>
    </source>
</evidence>
<dbReference type="SUPFAM" id="SSF56024">
    <property type="entry name" value="Phospholipase D/nuclease"/>
    <property type="match status" value="1"/>
</dbReference>
<sequence>MDAVLQPFLSFFKSKPGKFIIAGGLLIVSSEIVYELYLWARKPAKPKQKSCEVFFINRRKLAQPLPSPQEFTYEHINRIISYINRAEKSICLAMYIFTMREISEAVIRAKKERSVVVRVVTCESMVGNEGSYLRDLIAEDIKVQYKYKSEYLMHHKFCLIDTDWYCANCLIEYHTEQYGEPTKNMQHTMFDKAVMSDRAGLLQRFGSSCARCNPSNRPKQAVPRRKKSSDPLPKHGVLIAGSSNWTFPGLTTHWDTVTISSLPELIDPFAAEFQRMWYELNDPLKQHATREPLYKTRRGMDGAHS</sequence>
<keyword evidence="3" id="KW-0443">Lipid metabolism</keyword>
<keyword evidence="8" id="KW-0472">Membrane</keyword>
<evidence type="ECO:0000256" key="8">
    <source>
        <dbReference type="SAM" id="Phobius"/>
    </source>
</evidence>
<dbReference type="InterPro" id="IPR051406">
    <property type="entry name" value="PLD_domain"/>
</dbReference>
<feature type="transmembrane region" description="Helical" evidence="8">
    <location>
        <begin position="20"/>
        <end position="40"/>
    </location>
</feature>
<accession>A0A182X8K8</accession>
<dbReference type="EnsemblMetazoa" id="AQUA006146-RA">
    <property type="protein sequence ID" value="AQUA006146-PA"/>
    <property type="gene ID" value="AQUA006146"/>
</dbReference>
<evidence type="ECO:0000256" key="1">
    <source>
        <dbReference type="ARBA" id="ARBA00022801"/>
    </source>
</evidence>
<dbReference type="GO" id="GO:0016042">
    <property type="term" value="P:lipid catabolic process"/>
    <property type="evidence" value="ECO:0007669"/>
    <property type="project" value="UniProtKB-KW"/>
</dbReference>
<dbReference type="AlphaFoldDB" id="A0A182X8K8"/>
<dbReference type="GO" id="GO:0016891">
    <property type="term" value="F:RNA endonuclease activity producing 5'-phosphomonoesters, hydrolytic mechanism"/>
    <property type="evidence" value="ECO:0007669"/>
    <property type="project" value="TreeGrafter"/>
</dbReference>
<comment type="similarity">
    <text evidence="4">Belongs to the phospholipase D family. MitoPLD/Zucchini subfamily.</text>
</comment>
<organism evidence="10 11">
    <name type="scientific">Anopheles quadriannulatus</name>
    <name type="common">Mosquito</name>
    <dbReference type="NCBI Taxonomy" id="34691"/>
    <lineage>
        <taxon>Eukaryota</taxon>
        <taxon>Metazoa</taxon>
        <taxon>Ecdysozoa</taxon>
        <taxon>Arthropoda</taxon>
        <taxon>Hexapoda</taxon>
        <taxon>Insecta</taxon>
        <taxon>Pterygota</taxon>
        <taxon>Neoptera</taxon>
        <taxon>Endopterygota</taxon>
        <taxon>Diptera</taxon>
        <taxon>Nematocera</taxon>
        <taxon>Culicoidea</taxon>
        <taxon>Culicidae</taxon>
        <taxon>Anophelinae</taxon>
        <taxon>Anopheles</taxon>
    </lineage>
</organism>
<evidence type="ECO:0000256" key="3">
    <source>
        <dbReference type="ARBA" id="ARBA00023098"/>
    </source>
</evidence>
<evidence type="ECO:0000256" key="5">
    <source>
        <dbReference type="ARBA" id="ARBA00040549"/>
    </source>
</evidence>
<protein>
    <recommendedName>
        <fullName evidence="5">Mitochondrial cardiolipin hydrolase</fullName>
    </recommendedName>
    <alternativeName>
        <fullName evidence="6">Mitochondrial phospholipase</fullName>
    </alternativeName>
</protein>
<keyword evidence="1" id="KW-0378">Hydrolase</keyword>
<dbReference type="PANTHER" id="PTHR43856:SF1">
    <property type="entry name" value="MITOCHONDRIAL CARDIOLIPIN HYDROLASE"/>
    <property type="match status" value="1"/>
</dbReference>
<keyword evidence="11" id="KW-1185">Reference proteome</keyword>
<keyword evidence="8" id="KW-0812">Transmembrane</keyword>